<proteinExistence type="predicted"/>
<dbReference type="Pfam" id="PF21847">
    <property type="entry name" value="DUF6906"/>
    <property type="match status" value="1"/>
</dbReference>
<keyword evidence="3" id="KW-1185">Reference proteome</keyword>
<dbReference type="InterPro" id="IPR054201">
    <property type="entry name" value="DUF6906"/>
</dbReference>
<evidence type="ECO:0000259" key="1">
    <source>
        <dbReference type="Pfam" id="PF21847"/>
    </source>
</evidence>
<feature type="domain" description="DUF6906" evidence="1">
    <location>
        <begin position="1"/>
        <end position="47"/>
    </location>
</feature>
<dbReference type="EMBL" id="JAOQJU010000002">
    <property type="protein sequence ID" value="MCU6685708.1"/>
    <property type="molecule type" value="Genomic_DNA"/>
</dbReference>
<comment type="caution">
    <text evidence="2">The sequence shown here is derived from an EMBL/GenBank/DDBJ whole genome shotgun (WGS) entry which is preliminary data.</text>
</comment>
<accession>A0ABT2RK08</accession>
<organism evidence="2 3">
    <name type="scientific">Dorea acetigenes</name>
    <dbReference type="NCBI Taxonomy" id="2981787"/>
    <lineage>
        <taxon>Bacteria</taxon>
        <taxon>Bacillati</taxon>
        <taxon>Bacillota</taxon>
        <taxon>Clostridia</taxon>
        <taxon>Lachnospirales</taxon>
        <taxon>Lachnospiraceae</taxon>
        <taxon>Dorea</taxon>
    </lineage>
</organism>
<dbReference type="RefSeq" id="WP_262574778.1">
    <property type="nucleotide sequence ID" value="NZ_JAOQJU010000002.1"/>
</dbReference>
<reference evidence="2 3" key="1">
    <citation type="journal article" date="2021" name="ISME Commun">
        <title>Automated analysis of genomic sequences facilitates high-throughput and comprehensive description of bacteria.</title>
        <authorList>
            <person name="Hitch T.C.A."/>
        </authorList>
    </citation>
    <scope>NUCLEOTIDE SEQUENCE [LARGE SCALE GENOMIC DNA]</scope>
    <source>
        <strain evidence="2 3">Sanger_03</strain>
    </source>
</reference>
<dbReference type="Proteomes" id="UP001652431">
    <property type="component" value="Unassembled WGS sequence"/>
</dbReference>
<evidence type="ECO:0000313" key="2">
    <source>
        <dbReference type="EMBL" id="MCU6685708.1"/>
    </source>
</evidence>
<gene>
    <name evidence="2" type="ORF">OCV99_03890</name>
</gene>
<sequence length="50" mass="6055">MKQPKKLTRDQKAYLAKRGMRPDDYMLHSKDSKEMILYNKKEKRLESVVK</sequence>
<evidence type="ECO:0000313" key="3">
    <source>
        <dbReference type="Proteomes" id="UP001652431"/>
    </source>
</evidence>
<name>A0ABT2RK08_9FIRM</name>
<protein>
    <recommendedName>
        <fullName evidence="1">DUF6906 domain-containing protein</fullName>
    </recommendedName>
</protein>